<dbReference type="AlphaFoldDB" id="A0A9P0PBB2"/>
<protein>
    <submittedName>
        <fullName evidence="1">Uncharacterized protein</fullName>
    </submittedName>
</protein>
<name>A0A9P0PBB2_ACAOB</name>
<keyword evidence="2" id="KW-1185">Reference proteome</keyword>
<dbReference type="PANTHER" id="PTHR35450:SF2">
    <property type="entry name" value="REVERSE TRANSCRIPTASE DOMAIN-CONTAINING PROTEIN"/>
    <property type="match status" value="1"/>
</dbReference>
<reference evidence="1" key="1">
    <citation type="submission" date="2022-03" db="EMBL/GenBank/DDBJ databases">
        <authorList>
            <person name="Sayadi A."/>
        </authorList>
    </citation>
    <scope>NUCLEOTIDE SEQUENCE</scope>
</reference>
<proteinExistence type="predicted"/>
<dbReference type="Proteomes" id="UP001152888">
    <property type="component" value="Unassembled WGS sequence"/>
</dbReference>
<dbReference type="OrthoDB" id="6772952at2759"/>
<sequence>MAVAAAGPVLTFNPKENEWEVFFKRLEQYFIVHGVTEEADKRAHLLYSLSEEAYILLENLCMPQKPEETPYQDIVQLLSNYYGKTAVVWVERQKFYSASKSGNETALEWSVRLKGLARYCNFGQQLESKLRDIFVTQFNPGKVRTELFTLNENTTLNNAVEKAKIIEAALVIRDPVGEVKSEVLESDVFRITQNNSNVGATADQHHDPQRYYEGQQYLQRSGAKEARAGVGATAQTWRCRSYSRSHRLVALRAVSAAGGTTTVMTSKRGAETIEHIRAGCSTLANVDYLRRHNLTAGIIHQALALKHHLIVTEVPYYKYQSLPVMDNGTAKLYFDLTQQTDKTIFANRPDIVLHEDKVAYFIYIAHPMDQNITKSEIKKISKDIPLASINCNQ</sequence>
<evidence type="ECO:0000313" key="1">
    <source>
        <dbReference type="EMBL" id="CAH1978023.1"/>
    </source>
</evidence>
<dbReference type="EMBL" id="CAKOFQ010006869">
    <property type="protein sequence ID" value="CAH1978023.1"/>
    <property type="molecule type" value="Genomic_DNA"/>
</dbReference>
<gene>
    <name evidence="1" type="ORF">ACAOBT_LOCUS13031</name>
</gene>
<accession>A0A9P0PBB2</accession>
<dbReference type="PANTHER" id="PTHR35450">
    <property type="entry name" value="REVERSE TRANSCRIPTASE DOMAIN-CONTAINING PROTEIN"/>
    <property type="match status" value="1"/>
</dbReference>
<organism evidence="1 2">
    <name type="scientific">Acanthoscelides obtectus</name>
    <name type="common">Bean weevil</name>
    <name type="synonym">Bruchus obtectus</name>
    <dbReference type="NCBI Taxonomy" id="200917"/>
    <lineage>
        <taxon>Eukaryota</taxon>
        <taxon>Metazoa</taxon>
        <taxon>Ecdysozoa</taxon>
        <taxon>Arthropoda</taxon>
        <taxon>Hexapoda</taxon>
        <taxon>Insecta</taxon>
        <taxon>Pterygota</taxon>
        <taxon>Neoptera</taxon>
        <taxon>Endopterygota</taxon>
        <taxon>Coleoptera</taxon>
        <taxon>Polyphaga</taxon>
        <taxon>Cucujiformia</taxon>
        <taxon>Chrysomeloidea</taxon>
        <taxon>Chrysomelidae</taxon>
        <taxon>Bruchinae</taxon>
        <taxon>Bruchini</taxon>
        <taxon>Acanthoscelides</taxon>
    </lineage>
</organism>
<comment type="caution">
    <text evidence="1">The sequence shown here is derived from an EMBL/GenBank/DDBJ whole genome shotgun (WGS) entry which is preliminary data.</text>
</comment>
<evidence type="ECO:0000313" key="2">
    <source>
        <dbReference type="Proteomes" id="UP001152888"/>
    </source>
</evidence>